<evidence type="ECO:0000256" key="1">
    <source>
        <dbReference type="SAM" id="MobiDB-lite"/>
    </source>
</evidence>
<evidence type="ECO:0000313" key="4">
    <source>
        <dbReference type="RefSeq" id="XP_018009208.1"/>
    </source>
</evidence>
<dbReference type="KEGG" id="hazt:108666793"/>
<dbReference type="OrthoDB" id="6382981at2759"/>
<dbReference type="AlphaFoldDB" id="A0A8B7N7G6"/>
<feature type="region of interest" description="Disordered" evidence="1">
    <location>
        <begin position="13"/>
        <end position="50"/>
    </location>
</feature>
<keyword evidence="2" id="KW-0812">Transmembrane</keyword>
<feature type="compositionally biased region" description="Basic and acidic residues" evidence="1">
    <location>
        <begin position="13"/>
        <end position="22"/>
    </location>
</feature>
<feature type="region of interest" description="Disordered" evidence="1">
    <location>
        <begin position="405"/>
        <end position="433"/>
    </location>
</feature>
<protein>
    <submittedName>
        <fullName evidence="4">Uncharacterized protein LOC108666793</fullName>
    </submittedName>
</protein>
<feature type="transmembrane region" description="Helical" evidence="2">
    <location>
        <begin position="77"/>
        <end position="100"/>
    </location>
</feature>
<dbReference type="RefSeq" id="XP_018009208.1">
    <property type="nucleotide sequence ID" value="XM_018153719.2"/>
</dbReference>
<dbReference type="GeneID" id="108666793"/>
<keyword evidence="2" id="KW-1133">Transmembrane helix</keyword>
<keyword evidence="3" id="KW-1185">Reference proteome</keyword>
<feature type="compositionally biased region" description="Polar residues" evidence="1">
    <location>
        <begin position="321"/>
        <end position="331"/>
    </location>
</feature>
<keyword evidence="2" id="KW-0472">Membrane</keyword>
<name>A0A8B7N7G6_HYAAZ</name>
<evidence type="ECO:0000256" key="2">
    <source>
        <dbReference type="SAM" id="Phobius"/>
    </source>
</evidence>
<evidence type="ECO:0000313" key="3">
    <source>
        <dbReference type="Proteomes" id="UP000694843"/>
    </source>
</evidence>
<organism evidence="3 4">
    <name type="scientific">Hyalella azteca</name>
    <name type="common">Amphipod</name>
    <dbReference type="NCBI Taxonomy" id="294128"/>
    <lineage>
        <taxon>Eukaryota</taxon>
        <taxon>Metazoa</taxon>
        <taxon>Ecdysozoa</taxon>
        <taxon>Arthropoda</taxon>
        <taxon>Crustacea</taxon>
        <taxon>Multicrustacea</taxon>
        <taxon>Malacostraca</taxon>
        <taxon>Eumalacostraca</taxon>
        <taxon>Peracarida</taxon>
        <taxon>Amphipoda</taxon>
        <taxon>Senticaudata</taxon>
        <taxon>Talitrida</taxon>
        <taxon>Talitroidea</taxon>
        <taxon>Hyalellidae</taxon>
        <taxon>Hyalella</taxon>
    </lineage>
</organism>
<feature type="region of interest" description="Disordered" evidence="1">
    <location>
        <begin position="150"/>
        <end position="171"/>
    </location>
</feature>
<feature type="compositionally biased region" description="Pro residues" evidence="1">
    <location>
        <begin position="297"/>
        <end position="307"/>
    </location>
</feature>
<feature type="compositionally biased region" description="Pro residues" evidence="1">
    <location>
        <begin position="40"/>
        <end position="50"/>
    </location>
</feature>
<feature type="region of interest" description="Disordered" evidence="1">
    <location>
        <begin position="267"/>
        <end position="336"/>
    </location>
</feature>
<reference evidence="4" key="1">
    <citation type="submission" date="2025-08" db="UniProtKB">
        <authorList>
            <consortium name="RefSeq"/>
        </authorList>
    </citation>
    <scope>IDENTIFICATION</scope>
    <source>
        <tissue evidence="4">Whole organism</tissue>
    </source>
</reference>
<proteinExistence type="predicted"/>
<feature type="compositionally biased region" description="Polar residues" evidence="1">
    <location>
        <begin position="407"/>
        <end position="419"/>
    </location>
</feature>
<gene>
    <name evidence="4" type="primary">LOC108666793</name>
</gene>
<feature type="region of interest" description="Disordered" evidence="1">
    <location>
        <begin position="460"/>
        <end position="480"/>
    </location>
</feature>
<dbReference type="Proteomes" id="UP000694843">
    <property type="component" value="Unplaced"/>
</dbReference>
<accession>A0A8B7N7G6</accession>
<sequence>MADDAEWIEVDKEFGPVPDRRTTTRRPFWLTTPSTATRPSGPPTVWPPRYPYTTPDTPYDQDERALPQPLQPDHTHAIVFGSLGAVLLLALLGLVAYMVILRRKLLKAQAGSHRTEDYSKRAEDANNFSSPINDSSHLYANTDDLHKLVSSVKSHRRNPPPIPQSEHSGREKCLVPGEAAARNPLPPVPRKPTSAVDRIKRISGRLSAIGVNLHNSWKLARDENVLQMNAQHQSSMPDVVNVSTPEVLDDDDIWSEDSFDSCSIGYENETEPVARENSIRRSSQLDSKTPCKKLSPPCIPPPPPPIAKPILSSGDKETVKPPTQDNSSCASYGNGVPLRKAPAPPLVAASAEDSSPIYGNIDIQSESGISHTAIEVPQTTIDFSRHYDSPRRHNDSRNISLAGAQAVGNNDNSTKPTSNLPDPIKKPLLPPGQAKRLDNYGLSATGVRSEAILKPAATGKVTSIKPNPPTAPKPMSKPNLPKLKMNLLIPQKLNTTNEATPDTALTFVSGTPIQEESLLEDRPRTVAKPNLKPEISSKRESFDPTNLSISARRALMEKKTVEAAANKMH</sequence>